<dbReference type="InterPro" id="IPR009053">
    <property type="entry name" value="Prefoldin"/>
</dbReference>
<proteinExistence type="inferred from homology"/>
<protein>
    <submittedName>
        <fullName evidence="2">Mediator complex subunit MED11</fullName>
    </submittedName>
</protein>
<comment type="caution">
    <text evidence="2">The sequence shown here is derived from an EMBL/GenBank/DDBJ whole genome shotgun (WGS) entry which is preliminary data.</text>
</comment>
<sequence length="153" mass="16408">MASSKPGGASKAGVDAVQEISMMAREVEQQQDTLASQIQRVSTKIRSNAINVKRNEAALEMLKDAGPQAVTYQQVARLFILSPAPKLETSLRKHSAELEQEATKLEGLKDQLVSRLKGVDAQAAELRKSFQQTIAQALQAQRGPAAPDSAPGS</sequence>
<dbReference type="AlphaFoldDB" id="A0A086LTI2"/>
<accession>A0A086LTI2</accession>
<comment type="similarity">
    <text evidence="1">Belongs to the prefoldin subunit beta family.</text>
</comment>
<reference evidence="2 3" key="1">
    <citation type="submission" date="2014-05" db="EMBL/GenBank/DDBJ databases">
        <authorList>
            <person name="Sibley D."/>
            <person name="Venepally P."/>
            <person name="Karamycheva S."/>
            <person name="Hadjithomas M."/>
            <person name="Khan A."/>
            <person name="Brunk B."/>
            <person name="Roos D."/>
            <person name="Caler E."/>
            <person name="Lorenzi H."/>
        </authorList>
    </citation>
    <scope>NUCLEOTIDE SEQUENCE [LARGE SCALE GENOMIC DNA]</scope>
    <source>
        <strain evidence="2 3">RUB</strain>
    </source>
</reference>
<dbReference type="OrthoDB" id="2015447at2759"/>
<dbReference type="GO" id="GO:0006457">
    <property type="term" value="P:protein folding"/>
    <property type="evidence" value="ECO:0007669"/>
    <property type="project" value="InterPro"/>
</dbReference>
<dbReference type="EMBL" id="AFYV02002050">
    <property type="protein sequence ID" value="KFG59950.1"/>
    <property type="molecule type" value="Genomic_DNA"/>
</dbReference>
<dbReference type="InterPro" id="IPR002777">
    <property type="entry name" value="PFD_beta-like"/>
</dbReference>
<dbReference type="SUPFAM" id="SSF46579">
    <property type="entry name" value="Prefoldin"/>
    <property type="match status" value="1"/>
</dbReference>
<organism evidence="2 3">
    <name type="scientific">Toxoplasma gondii RUB</name>
    <dbReference type="NCBI Taxonomy" id="935652"/>
    <lineage>
        <taxon>Eukaryota</taxon>
        <taxon>Sar</taxon>
        <taxon>Alveolata</taxon>
        <taxon>Apicomplexa</taxon>
        <taxon>Conoidasida</taxon>
        <taxon>Coccidia</taxon>
        <taxon>Eucoccidiorida</taxon>
        <taxon>Eimeriorina</taxon>
        <taxon>Sarcocystidae</taxon>
        <taxon>Toxoplasma</taxon>
    </lineage>
</organism>
<dbReference type="Pfam" id="PF01920">
    <property type="entry name" value="Prefoldin_2"/>
    <property type="match status" value="1"/>
</dbReference>
<dbReference type="GO" id="GO:0016272">
    <property type="term" value="C:prefoldin complex"/>
    <property type="evidence" value="ECO:0007669"/>
    <property type="project" value="InterPro"/>
</dbReference>
<dbReference type="VEuPathDB" id="ToxoDB:TGRUB_254520"/>
<dbReference type="Proteomes" id="UP000028834">
    <property type="component" value="Unassembled WGS sequence"/>
</dbReference>
<evidence type="ECO:0000256" key="1">
    <source>
        <dbReference type="ARBA" id="ARBA00008045"/>
    </source>
</evidence>
<dbReference type="Gene3D" id="1.10.287.370">
    <property type="match status" value="1"/>
</dbReference>
<dbReference type="GO" id="GO:0051082">
    <property type="term" value="F:unfolded protein binding"/>
    <property type="evidence" value="ECO:0007669"/>
    <property type="project" value="InterPro"/>
</dbReference>
<name>A0A086LTI2_TOXGO</name>
<evidence type="ECO:0000313" key="2">
    <source>
        <dbReference type="EMBL" id="KFG59950.1"/>
    </source>
</evidence>
<evidence type="ECO:0000313" key="3">
    <source>
        <dbReference type="Proteomes" id="UP000028834"/>
    </source>
</evidence>
<gene>
    <name evidence="2" type="ORF">TGRUB_254520</name>
</gene>